<evidence type="ECO:0000259" key="5">
    <source>
        <dbReference type="Pfam" id="PF03446"/>
    </source>
</evidence>
<evidence type="ECO:0000256" key="3">
    <source>
        <dbReference type="ARBA" id="ARBA00023027"/>
    </source>
</evidence>
<dbReference type="EMBL" id="NQMQ01000042">
    <property type="protein sequence ID" value="PAJ67734.1"/>
    <property type="molecule type" value="Genomic_DNA"/>
</dbReference>
<dbReference type="SUPFAM" id="SSF51735">
    <property type="entry name" value="NAD(P)-binding Rossmann-fold domains"/>
    <property type="match status" value="1"/>
</dbReference>
<keyword evidence="3" id="KW-0520">NAD</keyword>
<accession>A0A269P9X0</accession>
<protein>
    <submittedName>
        <fullName evidence="7">Oxidoreductase</fullName>
    </submittedName>
</protein>
<feature type="domain" description="6-phosphogluconate dehydrogenase NADP-binding" evidence="5">
    <location>
        <begin position="6"/>
        <end position="164"/>
    </location>
</feature>
<evidence type="ECO:0000256" key="1">
    <source>
        <dbReference type="ARBA" id="ARBA00009080"/>
    </source>
</evidence>
<proteinExistence type="inferred from homology"/>
<evidence type="ECO:0000313" key="8">
    <source>
        <dbReference type="Proteomes" id="UP000215771"/>
    </source>
</evidence>
<evidence type="ECO:0000313" key="7">
    <source>
        <dbReference type="EMBL" id="PAJ67734.1"/>
    </source>
</evidence>
<dbReference type="SUPFAM" id="SSF48179">
    <property type="entry name" value="6-phosphogluconate dehydrogenase C-terminal domain-like"/>
    <property type="match status" value="1"/>
</dbReference>
<dbReference type="GO" id="GO:0016491">
    <property type="term" value="F:oxidoreductase activity"/>
    <property type="evidence" value="ECO:0007669"/>
    <property type="project" value="UniProtKB-KW"/>
</dbReference>
<name>A0A269P9X0_9CORY</name>
<dbReference type="GO" id="GO:0051287">
    <property type="term" value="F:NAD binding"/>
    <property type="evidence" value="ECO:0007669"/>
    <property type="project" value="InterPro"/>
</dbReference>
<dbReference type="AlphaFoldDB" id="A0A269P9X0"/>
<dbReference type="Gene3D" id="3.40.50.720">
    <property type="entry name" value="NAD(P)-binding Rossmann-like Domain"/>
    <property type="match status" value="1"/>
</dbReference>
<dbReference type="PANTHER" id="PTHR43060:SF15">
    <property type="entry name" value="3-HYDROXYISOBUTYRATE DEHYDROGENASE-LIKE 1, MITOCHONDRIAL-RELATED"/>
    <property type="match status" value="1"/>
</dbReference>
<sequence length="302" mass="30653">MSQHIITVVGLGAMGLPIATNLRNHDLSVRGVDIDEARLALGHEAGLEVFNTALNAVEGADVVLLAVRNHAQLTEVLFGEAGVADRMKDGAAILLISTVGVAAVEETAALLAEMGIALIDAPVSGGPVRAGEGDLLVTVGAEPAVVDRYRDVLEAMAGNLVIVGGNPGKGQALKTVNQLLCGVHIAAAGEALALAGELGLDQKATLDALMSGAAASFMLGDRGERMLDAYTEEGAEVKSRIDIFVKDMGIVTAAAKSAGIAVPVAASAEQQYLQAFARGMAAQDDSSIITIASPSGPKGDNA</sequence>
<comment type="caution">
    <text evidence="7">The sequence shown here is derived from an EMBL/GenBank/DDBJ whole genome shotgun (WGS) entry which is preliminary data.</text>
</comment>
<dbReference type="InterPro" id="IPR015815">
    <property type="entry name" value="HIBADH-related"/>
</dbReference>
<evidence type="ECO:0000259" key="6">
    <source>
        <dbReference type="Pfam" id="PF14833"/>
    </source>
</evidence>
<dbReference type="Pfam" id="PF14833">
    <property type="entry name" value="NAD_binding_11"/>
    <property type="match status" value="1"/>
</dbReference>
<dbReference type="GO" id="GO:0050661">
    <property type="term" value="F:NADP binding"/>
    <property type="evidence" value="ECO:0007669"/>
    <property type="project" value="InterPro"/>
</dbReference>
<dbReference type="InterPro" id="IPR006115">
    <property type="entry name" value="6PGDH_NADP-bd"/>
</dbReference>
<feature type="domain" description="3-hydroxyisobutyrate dehydrogenase-like NAD-binding" evidence="6">
    <location>
        <begin position="168"/>
        <end position="290"/>
    </location>
</feature>
<feature type="active site" evidence="4">
    <location>
        <position position="174"/>
    </location>
</feature>
<dbReference type="InterPro" id="IPR013328">
    <property type="entry name" value="6PGD_dom2"/>
</dbReference>
<evidence type="ECO:0000256" key="2">
    <source>
        <dbReference type="ARBA" id="ARBA00023002"/>
    </source>
</evidence>
<comment type="similarity">
    <text evidence="1">Belongs to the HIBADH-related family.</text>
</comment>
<evidence type="ECO:0000256" key="4">
    <source>
        <dbReference type="PIRSR" id="PIRSR000103-1"/>
    </source>
</evidence>
<dbReference type="Gene3D" id="1.10.1040.10">
    <property type="entry name" value="N-(1-d-carboxylethyl)-l-norvaline Dehydrogenase, domain 2"/>
    <property type="match status" value="1"/>
</dbReference>
<dbReference type="PANTHER" id="PTHR43060">
    <property type="entry name" value="3-HYDROXYISOBUTYRATE DEHYDROGENASE-LIKE 1, MITOCHONDRIAL-RELATED"/>
    <property type="match status" value="1"/>
</dbReference>
<dbReference type="PIRSF" id="PIRSF000103">
    <property type="entry name" value="HIBADH"/>
    <property type="match status" value="1"/>
</dbReference>
<dbReference type="Proteomes" id="UP000215771">
    <property type="component" value="Unassembled WGS sequence"/>
</dbReference>
<dbReference type="InterPro" id="IPR029154">
    <property type="entry name" value="HIBADH-like_NADP-bd"/>
</dbReference>
<keyword evidence="2" id="KW-0560">Oxidoreductase</keyword>
<gene>
    <name evidence="7" type="ORF">CIG21_12125</name>
</gene>
<organism evidence="7 8">
    <name type="scientific">Corynebacterium hadale</name>
    <dbReference type="NCBI Taxonomy" id="2026255"/>
    <lineage>
        <taxon>Bacteria</taxon>
        <taxon>Bacillati</taxon>
        <taxon>Actinomycetota</taxon>
        <taxon>Actinomycetes</taxon>
        <taxon>Mycobacteriales</taxon>
        <taxon>Corynebacteriaceae</taxon>
        <taxon>Corynebacterium</taxon>
    </lineage>
</organism>
<dbReference type="InterPro" id="IPR036291">
    <property type="entry name" value="NAD(P)-bd_dom_sf"/>
</dbReference>
<dbReference type="InterPro" id="IPR008927">
    <property type="entry name" value="6-PGluconate_DH-like_C_sf"/>
</dbReference>
<dbReference type="RefSeq" id="WP_095279049.1">
    <property type="nucleotide sequence ID" value="NZ_CP047655.1"/>
</dbReference>
<reference evidence="7 8" key="1">
    <citation type="submission" date="2017-08" db="EMBL/GenBank/DDBJ databases">
        <authorList>
            <person name="de Groot N.N."/>
        </authorList>
    </citation>
    <scope>NUCLEOTIDE SEQUENCE [LARGE SCALE GENOMIC DNA]</scope>
    <source>
        <strain evidence="7 8">NBT06-6</strain>
    </source>
</reference>
<dbReference type="Pfam" id="PF03446">
    <property type="entry name" value="NAD_binding_2"/>
    <property type="match status" value="1"/>
</dbReference>